<feature type="region of interest" description="Disordered" evidence="3">
    <location>
        <begin position="1"/>
        <end position="152"/>
    </location>
</feature>
<dbReference type="GO" id="GO:0005634">
    <property type="term" value="C:nucleus"/>
    <property type="evidence" value="ECO:0007669"/>
    <property type="project" value="TreeGrafter"/>
</dbReference>
<evidence type="ECO:0000313" key="4">
    <source>
        <dbReference type="EMBL" id="CAH1789648.1"/>
    </source>
</evidence>
<dbReference type="PANTHER" id="PTHR13275">
    <property type="entry name" value="YL-1 PROTEIN TRANSCRIPTION FACTOR-LIKE 1"/>
    <property type="match status" value="1"/>
</dbReference>
<comment type="similarity">
    <text evidence="1">Belongs to the VPS72/YL1 family.</text>
</comment>
<gene>
    <name evidence="4" type="ORF">OFUS_LOCUS14972</name>
</gene>
<feature type="compositionally biased region" description="Basic and acidic residues" evidence="3">
    <location>
        <begin position="86"/>
        <end position="112"/>
    </location>
</feature>
<dbReference type="AlphaFoldDB" id="A0A8J1TVM8"/>
<dbReference type="Proteomes" id="UP000749559">
    <property type="component" value="Unassembled WGS sequence"/>
</dbReference>
<dbReference type="Pfam" id="PF05764">
    <property type="entry name" value="YL1"/>
    <property type="match status" value="1"/>
</dbReference>
<name>A0A8J1TVM8_OWEFU</name>
<dbReference type="EMBL" id="CAIIXF020000007">
    <property type="protein sequence ID" value="CAH1789648.1"/>
    <property type="molecule type" value="Genomic_DNA"/>
</dbReference>
<dbReference type="InterPro" id="IPR046757">
    <property type="entry name" value="YL1_N"/>
</dbReference>
<feature type="compositionally biased region" description="Basic and acidic residues" evidence="3">
    <location>
        <begin position="1"/>
        <end position="11"/>
    </location>
</feature>
<feature type="compositionally biased region" description="Basic residues" evidence="3">
    <location>
        <begin position="113"/>
        <end position="123"/>
    </location>
</feature>
<dbReference type="InterPro" id="IPR013272">
    <property type="entry name" value="Vps72/YL1_C"/>
</dbReference>
<reference evidence="4" key="1">
    <citation type="submission" date="2022-03" db="EMBL/GenBank/DDBJ databases">
        <authorList>
            <person name="Martin C."/>
        </authorList>
    </citation>
    <scope>NUCLEOTIDE SEQUENCE</scope>
</reference>
<proteinExistence type="inferred from homology"/>
<feature type="compositionally biased region" description="Acidic residues" evidence="3">
    <location>
        <begin position="38"/>
        <end position="77"/>
    </location>
</feature>
<dbReference type="PANTHER" id="PTHR13275:SF4">
    <property type="entry name" value="VACUOLAR PROTEIN SORTING-ASSOCIATED PROTEIN 72 HOMOLOG"/>
    <property type="match status" value="1"/>
</dbReference>
<dbReference type="Pfam" id="PF08265">
    <property type="entry name" value="YL1_C"/>
    <property type="match status" value="1"/>
</dbReference>
<evidence type="ECO:0000256" key="1">
    <source>
        <dbReference type="ARBA" id="ARBA00006832"/>
    </source>
</evidence>
<organism evidence="4 5">
    <name type="scientific">Owenia fusiformis</name>
    <name type="common">Polychaete worm</name>
    <dbReference type="NCBI Taxonomy" id="6347"/>
    <lineage>
        <taxon>Eukaryota</taxon>
        <taxon>Metazoa</taxon>
        <taxon>Spiralia</taxon>
        <taxon>Lophotrochozoa</taxon>
        <taxon>Annelida</taxon>
        <taxon>Polychaeta</taxon>
        <taxon>Sedentaria</taxon>
        <taxon>Canalipalpata</taxon>
        <taxon>Sabellida</taxon>
        <taxon>Oweniida</taxon>
        <taxon>Oweniidae</taxon>
        <taxon>Owenia</taxon>
    </lineage>
</organism>
<dbReference type="SMART" id="SM00993">
    <property type="entry name" value="YL1_C"/>
    <property type="match status" value="1"/>
</dbReference>
<accession>A0A8J1TVM8</accession>
<sequence>MSLATGREKRVTAGNKMSRLLENEEEDEFYTTTYGGFNDEEEDNDFNTSDEDQDSDVLDSDFDVSEDDDVKSDEDDDSKPKRKRKGVETKAYREPVKKVKKTEEDVKDDNAEKKKHKLKRRKKPDMSSAQIYSAEKKSLRQSTTMKSIDVQMRAKDNEAKAKMLKEMAAKKNVSEVRRLTQAELLEEAKLTEAMNLKSLEDYQKLELERKKSRVVKSVYRGPIIRYHSTSMPVVEESSEINVETELEPQPVKPPVETEKCSRTFITFTDERTFDEYFPNTKPKPKVKSYCPVTRLPAKYYDPITNSPYANVQAFKIIRDAYRQQVQGNGDKKLADSLRRQRMLQAQAKANKAAAEAAKAQQADS</sequence>
<evidence type="ECO:0000256" key="2">
    <source>
        <dbReference type="ARBA" id="ARBA00020000"/>
    </source>
</evidence>
<comment type="caution">
    <text evidence="4">The sequence shown here is derived from an EMBL/GenBank/DDBJ whole genome shotgun (WGS) entry which is preliminary data.</text>
</comment>
<evidence type="ECO:0000256" key="3">
    <source>
        <dbReference type="SAM" id="MobiDB-lite"/>
    </source>
</evidence>
<keyword evidence="5" id="KW-1185">Reference proteome</keyword>
<dbReference type="OrthoDB" id="78296at2759"/>
<evidence type="ECO:0000313" key="5">
    <source>
        <dbReference type="Proteomes" id="UP000749559"/>
    </source>
</evidence>
<protein>
    <recommendedName>
        <fullName evidence="2">Vacuolar protein sorting-associated protein 72 homolog</fullName>
    </recommendedName>
</protein>